<comment type="caution">
    <text evidence="2">The sequence shown here is derived from an EMBL/GenBank/DDBJ whole genome shotgun (WGS) entry which is preliminary data.</text>
</comment>
<evidence type="ECO:0000259" key="1">
    <source>
        <dbReference type="Pfam" id="PF13588"/>
    </source>
</evidence>
<reference evidence="3" key="1">
    <citation type="submission" date="2023-07" db="EMBL/GenBank/DDBJ databases">
        <title>Functional and genomic diversity of the sorghum phyllosphere microbiome.</title>
        <authorList>
            <person name="Shade A."/>
        </authorList>
    </citation>
    <scope>NUCLEOTIDE SEQUENCE [LARGE SCALE GENOMIC DNA]</scope>
    <source>
        <strain evidence="3">SORGH_AS_0422</strain>
    </source>
</reference>
<dbReference type="InterPro" id="IPR029464">
    <property type="entry name" value="HSDR_N"/>
</dbReference>
<dbReference type="Pfam" id="PF13588">
    <property type="entry name" value="HSDR_N_2"/>
    <property type="match status" value="1"/>
</dbReference>
<evidence type="ECO:0000313" key="2">
    <source>
        <dbReference type="EMBL" id="MDT3401415.1"/>
    </source>
</evidence>
<proteinExistence type="predicted"/>
<protein>
    <recommendedName>
        <fullName evidence="1">Type I restriction enzyme R protein N-terminal domain-containing protein</fullName>
    </recommendedName>
</protein>
<sequence>MADILVNLAPMDLLQPLALPPHAFKLTDENGQLFIFDEIRKRKIMLTPEEWVRQHFVQYLINQKGYPKGLIKLEGGLKLHGMQRRSDIIVFNNAGEKTLMVECKAPGVNIDQKVFDQIARYNITHQIRLLAVSNGLQHFYCVIDFENKSYRFIEELPEYGAI</sequence>
<accession>A0ABU3GNQ3</accession>
<feature type="domain" description="Type I restriction enzyme R protein N-terminal" evidence="1">
    <location>
        <begin position="48"/>
        <end position="157"/>
    </location>
</feature>
<dbReference type="EMBL" id="JAVLVU010000001">
    <property type="protein sequence ID" value="MDT3401415.1"/>
    <property type="molecule type" value="Genomic_DNA"/>
</dbReference>
<gene>
    <name evidence="2" type="ORF">QE417_000487</name>
</gene>
<evidence type="ECO:0000313" key="3">
    <source>
        <dbReference type="Proteomes" id="UP001258315"/>
    </source>
</evidence>
<name>A0ABU3GNQ3_9SPHI</name>
<keyword evidence="3" id="KW-1185">Reference proteome</keyword>
<organism evidence="2 3">
    <name type="scientific">Mucilaginibacter terrae</name>
    <dbReference type="NCBI Taxonomy" id="1955052"/>
    <lineage>
        <taxon>Bacteria</taxon>
        <taxon>Pseudomonadati</taxon>
        <taxon>Bacteroidota</taxon>
        <taxon>Sphingobacteriia</taxon>
        <taxon>Sphingobacteriales</taxon>
        <taxon>Sphingobacteriaceae</taxon>
        <taxon>Mucilaginibacter</taxon>
    </lineage>
</organism>
<dbReference type="Proteomes" id="UP001258315">
    <property type="component" value="Unassembled WGS sequence"/>
</dbReference>